<proteinExistence type="predicted"/>
<accession>A0A0F9PWY5</accession>
<evidence type="ECO:0000256" key="1">
    <source>
        <dbReference type="SAM" id="Coils"/>
    </source>
</evidence>
<feature type="coiled-coil region" evidence="1">
    <location>
        <begin position="8"/>
        <end position="60"/>
    </location>
</feature>
<protein>
    <submittedName>
        <fullName evidence="2">Uncharacterized protein</fullName>
    </submittedName>
</protein>
<evidence type="ECO:0000313" key="2">
    <source>
        <dbReference type="EMBL" id="KKM97702.1"/>
    </source>
</evidence>
<comment type="caution">
    <text evidence="2">The sequence shown here is derived from an EMBL/GenBank/DDBJ whole genome shotgun (WGS) entry which is preliminary data.</text>
</comment>
<dbReference type="AlphaFoldDB" id="A0A0F9PWY5"/>
<reference evidence="2" key="1">
    <citation type="journal article" date="2015" name="Nature">
        <title>Complex archaea that bridge the gap between prokaryotes and eukaryotes.</title>
        <authorList>
            <person name="Spang A."/>
            <person name="Saw J.H."/>
            <person name="Jorgensen S.L."/>
            <person name="Zaremba-Niedzwiedzka K."/>
            <person name="Martijn J."/>
            <person name="Lind A.E."/>
            <person name="van Eijk R."/>
            <person name="Schleper C."/>
            <person name="Guy L."/>
            <person name="Ettema T.J."/>
        </authorList>
    </citation>
    <scope>NUCLEOTIDE SEQUENCE</scope>
</reference>
<gene>
    <name evidence="2" type="ORF">LCGC14_1165440</name>
</gene>
<organism evidence="2">
    <name type="scientific">marine sediment metagenome</name>
    <dbReference type="NCBI Taxonomy" id="412755"/>
    <lineage>
        <taxon>unclassified sequences</taxon>
        <taxon>metagenomes</taxon>
        <taxon>ecological metagenomes</taxon>
    </lineage>
</organism>
<sequence>MGNNTEMMKALDTEVAQLEEVIRAQKLKKQIAQLEKEVHAQKLKDEAANMDRVIKIKEEIAKHEAFLSHAKGEICDQKTLDRRTDQLLVNVIAEFNRINSITKAGIVMTIEVVDHVLWIKFSRGDTEKCLQIPLPTVNKGGIEFLKNNDVVRALCDFWLEQEQKKMNFHQIVESLLCEDVNVIMPTQMSGSPMIHKIVKSFDRDRVAYMVSETQRLINDIVNIMPLHETDMNSWAMNHRIIIIDPVFDHIADPNEKLEYQVNKNKKYYAKFGWTAIG</sequence>
<feature type="non-terminal residue" evidence="2">
    <location>
        <position position="277"/>
    </location>
</feature>
<keyword evidence="1" id="KW-0175">Coiled coil</keyword>
<dbReference type="EMBL" id="LAZR01005716">
    <property type="protein sequence ID" value="KKM97702.1"/>
    <property type="molecule type" value="Genomic_DNA"/>
</dbReference>
<name>A0A0F9PWY5_9ZZZZ</name>